<feature type="transmembrane region" description="Helical" evidence="7">
    <location>
        <begin position="282"/>
        <end position="303"/>
    </location>
</feature>
<organism evidence="8 9">
    <name type="scientific">Nakamurella leprariae</name>
    <dbReference type="NCBI Taxonomy" id="2803911"/>
    <lineage>
        <taxon>Bacteria</taxon>
        <taxon>Bacillati</taxon>
        <taxon>Actinomycetota</taxon>
        <taxon>Actinomycetes</taxon>
        <taxon>Nakamurellales</taxon>
        <taxon>Nakamurellaceae</taxon>
        <taxon>Nakamurella</taxon>
    </lineage>
</organism>
<evidence type="ECO:0000256" key="6">
    <source>
        <dbReference type="SAM" id="MobiDB-lite"/>
    </source>
</evidence>
<keyword evidence="3 7" id="KW-0812">Transmembrane</keyword>
<dbReference type="InterPro" id="IPR017039">
    <property type="entry name" value="Virul_fac_BrkB"/>
</dbReference>
<dbReference type="Pfam" id="PF03631">
    <property type="entry name" value="Virul_fac_BrkB"/>
    <property type="match status" value="1"/>
</dbReference>
<keyword evidence="9" id="KW-1185">Reference proteome</keyword>
<dbReference type="EMBL" id="JAERWK010000008">
    <property type="protein sequence ID" value="MBM9467119.1"/>
    <property type="molecule type" value="Genomic_DNA"/>
</dbReference>
<dbReference type="PANTHER" id="PTHR30213">
    <property type="entry name" value="INNER MEMBRANE PROTEIN YHJD"/>
    <property type="match status" value="1"/>
</dbReference>
<evidence type="ECO:0000256" key="1">
    <source>
        <dbReference type="ARBA" id="ARBA00004651"/>
    </source>
</evidence>
<reference evidence="8" key="1">
    <citation type="submission" date="2021-01" db="EMBL/GenBank/DDBJ databases">
        <title>YIM 132084 draft genome.</title>
        <authorList>
            <person name="An D."/>
        </authorList>
    </citation>
    <scope>NUCLEOTIDE SEQUENCE</scope>
    <source>
        <strain evidence="8">YIM 132084</strain>
    </source>
</reference>
<evidence type="ECO:0000256" key="4">
    <source>
        <dbReference type="ARBA" id="ARBA00022989"/>
    </source>
</evidence>
<dbReference type="PANTHER" id="PTHR30213:SF0">
    <property type="entry name" value="UPF0761 MEMBRANE PROTEIN YIHY"/>
    <property type="match status" value="1"/>
</dbReference>
<evidence type="ECO:0000313" key="9">
    <source>
        <dbReference type="Proteomes" id="UP000663792"/>
    </source>
</evidence>
<gene>
    <name evidence="8" type="ORF">JL106_07460</name>
</gene>
<evidence type="ECO:0000256" key="2">
    <source>
        <dbReference type="ARBA" id="ARBA00022475"/>
    </source>
</evidence>
<dbReference type="PIRSF" id="PIRSF035875">
    <property type="entry name" value="RNase_BN"/>
    <property type="match status" value="1"/>
</dbReference>
<feature type="transmembrane region" description="Helical" evidence="7">
    <location>
        <begin position="54"/>
        <end position="77"/>
    </location>
</feature>
<proteinExistence type="predicted"/>
<comment type="subcellular location">
    <subcellularLocation>
        <location evidence="1">Cell membrane</location>
        <topology evidence="1">Multi-pass membrane protein</topology>
    </subcellularLocation>
</comment>
<evidence type="ECO:0000313" key="8">
    <source>
        <dbReference type="EMBL" id="MBM9467119.1"/>
    </source>
</evidence>
<comment type="caution">
    <text evidence="8">The sequence shown here is derived from an EMBL/GenBank/DDBJ whole genome shotgun (WGS) entry which is preliminary data.</text>
</comment>
<evidence type="ECO:0000256" key="3">
    <source>
        <dbReference type="ARBA" id="ARBA00022692"/>
    </source>
</evidence>
<evidence type="ECO:0000256" key="5">
    <source>
        <dbReference type="ARBA" id="ARBA00023136"/>
    </source>
</evidence>
<feature type="region of interest" description="Disordered" evidence="6">
    <location>
        <begin position="1"/>
        <end position="24"/>
    </location>
</feature>
<dbReference type="GO" id="GO:0005886">
    <property type="term" value="C:plasma membrane"/>
    <property type="evidence" value="ECO:0007669"/>
    <property type="project" value="UniProtKB-SubCell"/>
</dbReference>
<dbReference type="AlphaFoldDB" id="A0A938YC53"/>
<sequence>MSPTQDGVTVPWHRNGTGPVPTAEGPVKHRWRKVLGRTLSKAWDDSLFGMSSQAAFWCALSTAPLLLALLGLIGYVLPWFPDGTIDDVRTSIDVFLNGIFDEEVAENLVGNTVDTILNNGQGDAVSVGLLISLWAGSSAMSAFVESITIAYGQHEVRHPVVERFFALGLYLIALVCGIFLLPLLAIGPDYLPRLFPESWRGQVADIVNVAYYPALALGLILLLATLFKVAPKHKHAWIRGLPGAFLTAAVFLVASFGLRLYLSYVYAHGLTYGALATPITFLLFYYFVSMAIIIGAQFNNALLEYYPPRRSRREIRKWQRYEPKRLRDEPDGGAVSPPSG</sequence>
<feature type="transmembrane region" description="Helical" evidence="7">
    <location>
        <begin position="164"/>
        <end position="186"/>
    </location>
</feature>
<protein>
    <submittedName>
        <fullName evidence="8">YihY/virulence factor BrkB family protein</fullName>
    </submittedName>
</protein>
<keyword evidence="5 7" id="KW-0472">Membrane</keyword>
<evidence type="ECO:0000256" key="7">
    <source>
        <dbReference type="SAM" id="Phobius"/>
    </source>
</evidence>
<keyword evidence="4 7" id="KW-1133">Transmembrane helix</keyword>
<name>A0A938YC53_9ACTN</name>
<feature type="transmembrane region" description="Helical" evidence="7">
    <location>
        <begin position="206"/>
        <end position="229"/>
    </location>
</feature>
<keyword evidence="2" id="KW-1003">Cell membrane</keyword>
<feature type="transmembrane region" description="Helical" evidence="7">
    <location>
        <begin position="241"/>
        <end position="262"/>
    </location>
</feature>
<dbReference type="Proteomes" id="UP000663792">
    <property type="component" value="Unassembled WGS sequence"/>
</dbReference>
<feature type="transmembrane region" description="Helical" evidence="7">
    <location>
        <begin position="127"/>
        <end position="152"/>
    </location>
</feature>
<accession>A0A938YC53</accession>